<keyword evidence="13" id="KW-0547">Nucleotide-binding</keyword>
<evidence type="ECO:0000313" key="16">
    <source>
        <dbReference type="EMBL" id="HGT40665.1"/>
    </source>
</evidence>
<dbReference type="PRINTS" id="PR00368">
    <property type="entry name" value="FADPNR"/>
</dbReference>
<gene>
    <name evidence="16" type="ORF">ENS64_15585</name>
</gene>
<dbReference type="InterPro" id="IPR036188">
    <property type="entry name" value="FAD/NAD-bd_sf"/>
</dbReference>
<dbReference type="GO" id="GO:0003957">
    <property type="term" value="F:NAD(P)+ transhydrogenase (Si-specific) activity"/>
    <property type="evidence" value="ECO:0007669"/>
    <property type="project" value="UniProtKB-EC"/>
</dbReference>
<organism evidence="16">
    <name type="scientific">Schlesneria paludicola</name>
    <dbReference type="NCBI Taxonomy" id="360056"/>
    <lineage>
        <taxon>Bacteria</taxon>
        <taxon>Pseudomonadati</taxon>
        <taxon>Planctomycetota</taxon>
        <taxon>Planctomycetia</taxon>
        <taxon>Planctomycetales</taxon>
        <taxon>Planctomycetaceae</taxon>
        <taxon>Schlesneria</taxon>
    </lineage>
</organism>
<dbReference type="GO" id="GO:0006103">
    <property type="term" value="P:2-oxoglutarate metabolic process"/>
    <property type="evidence" value="ECO:0007669"/>
    <property type="project" value="TreeGrafter"/>
</dbReference>
<evidence type="ECO:0000259" key="14">
    <source>
        <dbReference type="Pfam" id="PF02852"/>
    </source>
</evidence>
<evidence type="ECO:0000256" key="9">
    <source>
        <dbReference type="ARBA" id="ARBA00022857"/>
    </source>
</evidence>
<keyword evidence="11 13" id="KW-0520">NAD</keyword>
<comment type="function">
    <text evidence="1">Conversion of NADPH, generated by peripheral catabolic pathways, to NADH, which can enter the respiratory chain for energy generation.</text>
</comment>
<feature type="binding site" evidence="13">
    <location>
        <position position="51"/>
    </location>
    <ligand>
        <name>FAD</name>
        <dbReference type="ChEBI" id="CHEBI:57692"/>
    </ligand>
</feature>
<dbReference type="SUPFAM" id="SSF51905">
    <property type="entry name" value="FAD/NAD(P)-binding domain"/>
    <property type="match status" value="1"/>
</dbReference>
<evidence type="ECO:0000256" key="7">
    <source>
        <dbReference type="ARBA" id="ARBA00022630"/>
    </source>
</evidence>
<keyword evidence="6" id="KW-0963">Cytoplasm</keyword>
<evidence type="ECO:0000256" key="2">
    <source>
        <dbReference type="ARBA" id="ARBA00004496"/>
    </source>
</evidence>
<feature type="domain" description="FAD/NAD(P)-binding" evidence="15">
    <location>
        <begin position="3"/>
        <end position="324"/>
    </location>
</feature>
<evidence type="ECO:0000256" key="5">
    <source>
        <dbReference type="ARBA" id="ARBA00016603"/>
    </source>
</evidence>
<dbReference type="Gene3D" id="3.50.50.60">
    <property type="entry name" value="FAD/NAD(P)-binding domain"/>
    <property type="match status" value="2"/>
</dbReference>
<feature type="binding site" evidence="13">
    <location>
        <begin position="180"/>
        <end position="187"/>
    </location>
    <ligand>
        <name>NAD(+)</name>
        <dbReference type="ChEBI" id="CHEBI:57540"/>
    </ligand>
</feature>
<dbReference type="GO" id="GO:0005829">
    <property type="term" value="C:cytosol"/>
    <property type="evidence" value="ECO:0007669"/>
    <property type="project" value="TreeGrafter"/>
</dbReference>
<comment type="cofactor">
    <cofactor evidence="13">
        <name>FAD</name>
        <dbReference type="ChEBI" id="CHEBI:57692"/>
    </cofactor>
    <text evidence="13">Binds 1 FAD per subunit.</text>
</comment>
<dbReference type="FunFam" id="3.30.390.30:FF:000001">
    <property type="entry name" value="Dihydrolipoyl dehydrogenase"/>
    <property type="match status" value="1"/>
</dbReference>
<keyword evidence="10 16" id="KW-0560">Oxidoreductase</keyword>
<feature type="binding site" evidence="13">
    <location>
        <position position="268"/>
    </location>
    <ligand>
        <name>NAD(+)</name>
        <dbReference type="ChEBI" id="CHEBI:57540"/>
    </ligand>
</feature>
<dbReference type="EC" id="1.6.1.1" evidence="4"/>
<dbReference type="Gene3D" id="3.30.390.30">
    <property type="match status" value="1"/>
</dbReference>
<feature type="binding site" evidence="13">
    <location>
        <position position="309"/>
    </location>
    <ligand>
        <name>FAD</name>
        <dbReference type="ChEBI" id="CHEBI:57692"/>
    </ligand>
</feature>
<dbReference type="GO" id="GO:0050660">
    <property type="term" value="F:flavin adenine dinucleotide binding"/>
    <property type="evidence" value="ECO:0007669"/>
    <property type="project" value="TreeGrafter"/>
</dbReference>
<sequence>MRYDLLVIGSGPAGQRGAIAAAKLGKKVALVERRNSRIGGVCLHTGTIPSKTMREAILHLTGYRQRRVYNERYVQKRHITLDDLRRKLDQVIQHEMHVIQEYLDRNEIDVYAGEARFAGPREVEVCREGQCTLLEAKNVLIACGTRPARPPHIPFDGQTIFDSDELLALEQMPRSMIVIGAGVIGMEYALMFATLGVEVTIVDGRERILDFCDREIVDSLIFHARSQGMVFRLGEDVVGIDRLRNKHVAVQLESGKRLIAEAALFTTGRVGDTDGLNLAAAGLTADERGRIWCDETHRTWVPHIYAVGDVVGFPALASAAMEQGRRAVCAMFQRPFLPARCLPYGLYTIPEVSMVGQTEQQLTADRVPYEVGMCSFREIARGHISGDETGLLKLLFHRETRRLLGVHIIGDTATEIIHIGQTVISLGGTIDYFRDAVFNYPTMTEAYKVAAFNGLNKLGHELAEGEVDPSDTAPEADALEKVSALRELCVAAGT</sequence>
<comment type="similarity">
    <text evidence="3">Belongs to the class-I pyridine nucleotide-disulfide oxidoreductase family.</text>
</comment>
<evidence type="ECO:0000256" key="8">
    <source>
        <dbReference type="ARBA" id="ARBA00022827"/>
    </source>
</evidence>
<name>A0A7C4QRR6_9PLAN</name>
<protein>
    <recommendedName>
        <fullName evidence="5">Soluble pyridine nucleotide transhydrogenase</fullName>
        <ecNumber evidence="4">1.6.1.1</ecNumber>
    </recommendedName>
    <alternativeName>
        <fullName evidence="12">NAD(P)(+) transhydrogenase [B-specific]</fullName>
    </alternativeName>
</protein>
<evidence type="ECO:0000256" key="13">
    <source>
        <dbReference type="PIRSR" id="PIRSR000350-3"/>
    </source>
</evidence>
<dbReference type="Pfam" id="PF02852">
    <property type="entry name" value="Pyr_redox_dim"/>
    <property type="match status" value="1"/>
</dbReference>
<dbReference type="InterPro" id="IPR023753">
    <property type="entry name" value="FAD/NAD-binding_dom"/>
</dbReference>
<comment type="caution">
    <text evidence="16">The sequence shown here is derived from an EMBL/GenBank/DDBJ whole genome shotgun (WGS) entry which is preliminary data.</text>
</comment>
<evidence type="ECO:0000256" key="3">
    <source>
        <dbReference type="ARBA" id="ARBA00007532"/>
    </source>
</evidence>
<reference evidence="16" key="1">
    <citation type="journal article" date="2020" name="mSystems">
        <title>Genome- and Community-Level Interaction Insights into Carbon Utilization and Element Cycling Functions of Hydrothermarchaeota in Hydrothermal Sediment.</title>
        <authorList>
            <person name="Zhou Z."/>
            <person name="Liu Y."/>
            <person name="Xu W."/>
            <person name="Pan J."/>
            <person name="Luo Z.H."/>
            <person name="Li M."/>
        </authorList>
    </citation>
    <scope>NUCLEOTIDE SEQUENCE [LARGE SCALE GENOMIC DNA]</scope>
    <source>
        <strain evidence="16">SpSt-508</strain>
    </source>
</reference>
<accession>A0A7C4QRR6</accession>
<evidence type="ECO:0000256" key="12">
    <source>
        <dbReference type="ARBA" id="ARBA00031183"/>
    </source>
</evidence>
<evidence type="ECO:0000256" key="4">
    <source>
        <dbReference type="ARBA" id="ARBA00012772"/>
    </source>
</evidence>
<dbReference type="PIRSF" id="PIRSF000350">
    <property type="entry name" value="Mercury_reductase_MerA"/>
    <property type="match status" value="1"/>
</dbReference>
<evidence type="ECO:0000259" key="15">
    <source>
        <dbReference type="Pfam" id="PF07992"/>
    </source>
</evidence>
<proteinExistence type="inferred from homology"/>
<dbReference type="NCBIfam" id="NF003585">
    <property type="entry name" value="PRK05249.1"/>
    <property type="match status" value="1"/>
</dbReference>
<keyword evidence="9" id="KW-0521">NADP</keyword>
<dbReference type="GO" id="GO:0004148">
    <property type="term" value="F:dihydrolipoyl dehydrogenase (NADH) activity"/>
    <property type="evidence" value="ECO:0007669"/>
    <property type="project" value="TreeGrafter"/>
</dbReference>
<dbReference type="InterPro" id="IPR016156">
    <property type="entry name" value="FAD/NAD-linked_Rdtase_dimer_sf"/>
</dbReference>
<dbReference type="SUPFAM" id="SSF55424">
    <property type="entry name" value="FAD/NAD-linked reductases, dimerisation (C-terminal) domain"/>
    <property type="match status" value="1"/>
</dbReference>
<dbReference type="InterPro" id="IPR004099">
    <property type="entry name" value="Pyr_nucl-diS_OxRdtase_dimer"/>
</dbReference>
<dbReference type="PANTHER" id="PTHR22912:SF93">
    <property type="entry name" value="SOLUBLE PYRIDINE NUCLEOTIDE TRANSHYDROGENASE"/>
    <property type="match status" value="1"/>
</dbReference>
<dbReference type="Pfam" id="PF07992">
    <property type="entry name" value="Pyr_redox_2"/>
    <property type="match status" value="1"/>
</dbReference>
<keyword evidence="7" id="KW-0285">Flavoprotein</keyword>
<dbReference type="PRINTS" id="PR00411">
    <property type="entry name" value="PNDRDTASEI"/>
</dbReference>
<evidence type="ECO:0000256" key="10">
    <source>
        <dbReference type="ARBA" id="ARBA00023002"/>
    </source>
</evidence>
<comment type="subcellular location">
    <subcellularLocation>
        <location evidence="2">Cytoplasm</location>
    </subcellularLocation>
</comment>
<dbReference type="PANTHER" id="PTHR22912">
    <property type="entry name" value="DISULFIDE OXIDOREDUCTASE"/>
    <property type="match status" value="1"/>
</dbReference>
<evidence type="ECO:0000256" key="6">
    <source>
        <dbReference type="ARBA" id="ARBA00022490"/>
    </source>
</evidence>
<dbReference type="InterPro" id="IPR050151">
    <property type="entry name" value="Class-I_Pyr_Nuc-Dis_Oxidored"/>
</dbReference>
<dbReference type="InterPro" id="IPR001100">
    <property type="entry name" value="Pyr_nuc-diS_OxRdtase"/>
</dbReference>
<dbReference type="EMBL" id="DSVQ01000018">
    <property type="protein sequence ID" value="HGT40665.1"/>
    <property type="molecule type" value="Genomic_DNA"/>
</dbReference>
<feature type="domain" description="Pyridine nucleotide-disulphide oxidoreductase dimerisation" evidence="14">
    <location>
        <begin position="343"/>
        <end position="450"/>
    </location>
</feature>
<dbReference type="AlphaFoldDB" id="A0A7C4QRR6"/>
<evidence type="ECO:0000256" key="11">
    <source>
        <dbReference type="ARBA" id="ARBA00023027"/>
    </source>
</evidence>
<keyword evidence="8 13" id="KW-0274">FAD</keyword>
<evidence type="ECO:0000256" key="1">
    <source>
        <dbReference type="ARBA" id="ARBA00002842"/>
    </source>
</evidence>